<evidence type="ECO:0000256" key="3">
    <source>
        <dbReference type="ARBA" id="ARBA00022801"/>
    </source>
</evidence>
<dbReference type="GO" id="GO:0046872">
    <property type="term" value="F:metal ion binding"/>
    <property type="evidence" value="ECO:0007669"/>
    <property type="project" value="UniProtKB-KW"/>
</dbReference>
<evidence type="ECO:0000256" key="5">
    <source>
        <dbReference type="PIRSR" id="PIRSR037238-1"/>
    </source>
</evidence>
<keyword evidence="3" id="KW-0378">Hydrolase</keyword>
<dbReference type="InterPro" id="IPR002933">
    <property type="entry name" value="Peptidase_M20"/>
</dbReference>
<dbReference type="PROSITE" id="PS00758">
    <property type="entry name" value="ARGE_DAPE_CPG2_1"/>
    <property type="match status" value="1"/>
</dbReference>
<keyword evidence="4" id="KW-0862">Zinc</keyword>
<evidence type="ECO:0000256" key="1">
    <source>
        <dbReference type="ARBA" id="ARBA00001947"/>
    </source>
</evidence>
<dbReference type="Pfam" id="PF01546">
    <property type="entry name" value="Peptidase_M20"/>
    <property type="match status" value="1"/>
</dbReference>
<dbReference type="GO" id="GO:0016787">
    <property type="term" value="F:hydrolase activity"/>
    <property type="evidence" value="ECO:0007669"/>
    <property type="project" value="UniProtKB-KW"/>
</dbReference>
<dbReference type="InterPro" id="IPR001261">
    <property type="entry name" value="ArgE/DapE_CS"/>
</dbReference>
<protein>
    <submittedName>
        <fullName evidence="7">M20 family metallopeptidase</fullName>
    </submittedName>
</protein>
<dbReference type="EMBL" id="CP162599">
    <property type="protein sequence ID" value="XDK32505.1"/>
    <property type="molecule type" value="Genomic_DNA"/>
</dbReference>
<dbReference type="Pfam" id="PF07687">
    <property type="entry name" value="M20_dimer"/>
    <property type="match status" value="1"/>
</dbReference>
<evidence type="ECO:0000313" key="7">
    <source>
        <dbReference type="EMBL" id="XDK32505.1"/>
    </source>
</evidence>
<feature type="domain" description="Peptidase M20 dimerisation" evidence="6">
    <location>
        <begin position="184"/>
        <end position="284"/>
    </location>
</feature>
<proteinExistence type="predicted"/>
<dbReference type="InterPro" id="IPR017150">
    <property type="entry name" value="Pept_M20_glutamate_carboxypep"/>
</dbReference>
<dbReference type="InterPro" id="IPR011650">
    <property type="entry name" value="Peptidase_M20_dimer"/>
</dbReference>
<dbReference type="PANTHER" id="PTHR43808:SF9">
    <property type="entry name" value="BLL0789 PROTEIN"/>
    <property type="match status" value="1"/>
</dbReference>
<dbReference type="CDD" id="cd03885">
    <property type="entry name" value="M20_CPDG2"/>
    <property type="match status" value="1"/>
</dbReference>
<evidence type="ECO:0000256" key="2">
    <source>
        <dbReference type="ARBA" id="ARBA00022723"/>
    </source>
</evidence>
<comment type="cofactor">
    <cofactor evidence="1">
        <name>Zn(2+)</name>
        <dbReference type="ChEBI" id="CHEBI:29105"/>
    </cofactor>
</comment>
<reference evidence="7" key="1">
    <citation type="submission" date="2024-07" db="EMBL/GenBank/DDBJ databases">
        <title>Halotolerant mesophilic bacterium Ornithinibacillus sp. 4-3, sp. nov., isolated from soil.</title>
        <authorList>
            <person name="Sidarenka A.V."/>
            <person name="Guliayeva D.E."/>
            <person name="Leanovich S.I."/>
            <person name="Hileuskaya K.S."/>
            <person name="Akhremchuk A.E."/>
            <person name="Sikolenko M.A."/>
            <person name="Valentovich L.N."/>
        </authorList>
    </citation>
    <scope>NUCLEOTIDE SEQUENCE</scope>
    <source>
        <strain evidence="7">4-3</strain>
    </source>
</reference>
<gene>
    <name evidence="7" type="ORF">AB4Y30_16085</name>
</gene>
<name>A0AB39HPN7_9BACI</name>
<dbReference type="RefSeq" id="WP_368653193.1">
    <property type="nucleotide sequence ID" value="NZ_CP162599.1"/>
</dbReference>
<dbReference type="InterPro" id="IPR050072">
    <property type="entry name" value="Peptidase_M20A"/>
</dbReference>
<dbReference type="Gene3D" id="3.40.630.10">
    <property type="entry name" value="Zn peptidases"/>
    <property type="match status" value="1"/>
</dbReference>
<dbReference type="AlphaFoldDB" id="A0AB39HPN7"/>
<sequence length="387" mass="42281">MSREKLNVVIEKMKEEGLQFLEDLVNTDSPSRDREEVNRAGDVICKFFKKHQITYRIQKNEDPNLGDFIIATIPGVKKDKILLLGHRDTVYPVGTVAKNPFTIKGDRAYGPGVSDMKPGIVTSILAAIALKKLEINQGEIEILITPDEEIGSPSSRKVIEAHAKEAVAVFNLEPGRPDGSIVTTRRGSAHLEFEISGVAAHSGTEIEKGISAIEELGHKIIALQQLTNIEQGVTVNVGMVQGGENTNVVAPGASGRVHIGFQTIEQFEEVMEKAKTIFANSKVEGTSGELRGHVSFLPMVKSEGVKQMYNIVKRHADELNIAITEHYARGAADAGFPASLGVPTICGMGPVGGYWHNENEYMEMDSFIPRTQLLAQSIMSAFEQYSK</sequence>
<organism evidence="7">
    <name type="scientific">Ornithinibacillus sp. 4-3</name>
    <dbReference type="NCBI Taxonomy" id="3231488"/>
    <lineage>
        <taxon>Bacteria</taxon>
        <taxon>Bacillati</taxon>
        <taxon>Bacillota</taxon>
        <taxon>Bacilli</taxon>
        <taxon>Bacillales</taxon>
        <taxon>Bacillaceae</taxon>
        <taxon>Ornithinibacillus</taxon>
    </lineage>
</organism>
<feature type="active site" evidence="5">
    <location>
        <position position="88"/>
    </location>
</feature>
<dbReference type="PIRSF" id="PIRSF037238">
    <property type="entry name" value="Carboxypeptidase_G2"/>
    <property type="match status" value="1"/>
</dbReference>
<dbReference type="SUPFAM" id="SSF53187">
    <property type="entry name" value="Zn-dependent exopeptidases"/>
    <property type="match status" value="1"/>
</dbReference>
<dbReference type="Gene3D" id="3.30.70.360">
    <property type="match status" value="1"/>
</dbReference>
<feature type="active site" description="Proton acceptor" evidence="5">
    <location>
        <position position="148"/>
    </location>
</feature>
<evidence type="ECO:0000259" key="6">
    <source>
        <dbReference type="Pfam" id="PF07687"/>
    </source>
</evidence>
<keyword evidence="2" id="KW-0479">Metal-binding</keyword>
<dbReference type="PANTHER" id="PTHR43808">
    <property type="entry name" value="ACETYLORNITHINE DEACETYLASE"/>
    <property type="match status" value="1"/>
</dbReference>
<evidence type="ECO:0000256" key="4">
    <source>
        <dbReference type="ARBA" id="ARBA00022833"/>
    </source>
</evidence>
<dbReference type="SUPFAM" id="SSF55031">
    <property type="entry name" value="Bacterial exopeptidase dimerisation domain"/>
    <property type="match status" value="1"/>
</dbReference>
<dbReference type="InterPro" id="IPR036264">
    <property type="entry name" value="Bact_exopeptidase_dim_dom"/>
</dbReference>
<accession>A0AB39HPN7</accession>